<dbReference type="GO" id="GO:0051783">
    <property type="term" value="P:regulation of nuclear division"/>
    <property type="evidence" value="ECO:0007669"/>
    <property type="project" value="InterPro"/>
</dbReference>
<sequence>MPESRERLVRSQDSLTVTPLRRRPVGGVWMDNEALQEMRGVHNSERRRSDMFGSPLAASAPSPTGRVGYLGTPYVYKNRSLSLGKENRAPYSMSRRRVSRNRITQSNSVLPSWYPRRPLQDITTVVRAIERRRARLREAGPDRLASPLQPELSAPAPDLPMAVLNPLEHSTCLATPTPRATTKRYIIPVYDETRALLDKQSEGESGFMTPQKKLLSSIEQVEKVVREEIKRMKRTPTAKRADREMKVRTLMSMR</sequence>
<name>A0A835H5X8_9MAGN</name>
<accession>A0A835H5X8</accession>
<proteinExistence type="predicted"/>
<dbReference type="PANTHER" id="PTHR35119">
    <property type="entry name" value="PROTEIN POLYCHOME"/>
    <property type="match status" value="1"/>
</dbReference>
<dbReference type="OrthoDB" id="1916775at2759"/>
<dbReference type="GO" id="GO:0005634">
    <property type="term" value="C:nucleus"/>
    <property type="evidence" value="ECO:0007669"/>
    <property type="project" value="InterPro"/>
</dbReference>
<dbReference type="InterPro" id="IPR034590">
    <property type="entry name" value="POLYCHOME/GIG1"/>
</dbReference>
<dbReference type="AlphaFoldDB" id="A0A835H5X8"/>
<gene>
    <name evidence="1" type="ORF">IFM89_020997</name>
</gene>
<protein>
    <recommendedName>
        <fullName evidence="3">Protein POLYCHOME</fullName>
    </recommendedName>
</protein>
<organism evidence="1 2">
    <name type="scientific">Coptis chinensis</name>
    <dbReference type="NCBI Taxonomy" id="261450"/>
    <lineage>
        <taxon>Eukaryota</taxon>
        <taxon>Viridiplantae</taxon>
        <taxon>Streptophyta</taxon>
        <taxon>Embryophyta</taxon>
        <taxon>Tracheophyta</taxon>
        <taxon>Spermatophyta</taxon>
        <taxon>Magnoliopsida</taxon>
        <taxon>Ranunculales</taxon>
        <taxon>Ranunculaceae</taxon>
        <taxon>Coptidoideae</taxon>
        <taxon>Coptis</taxon>
    </lineage>
</organism>
<dbReference type="PANTHER" id="PTHR35119:SF1">
    <property type="entry name" value="PROTEIN POLYCHOME"/>
    <property type="match status" value="1"/>
</dbReference>
<dbReference type="Proteomes" id="UP000631114">
    <property type="component" value="Unassembled WGS sequence"/>
</dbReference>
<keyword evidence="2" id="KW-1185">Reference proteome</keyword>
<evidence type="ECO:0000313" key="1">
    <source>
        <dbReference type="EMBL" id="KAF9593241.1"/>
    </source>
</evidence>
<comment type="caution">
    <text evidence="1">The sequence shown here is derived from an EMBL/GenBank/DDBJ whole genome shotgun (WGS) entry which is preliminary data.</text>
</comment>
<dbReference type="EMBL" id="JADFTS010000008">
    <property type="protein sequence ID" value="KAF9593241.1"/>
    <property type="molecule type" value="Genomic_DNA"/>
</dbReference>
<evidence type="ECO:0000313" key="2">
    <source>
        <dbReference type="Proteomes" id="UP000631114"/>
    </source>
</evidence>
<reference evidence="1 2" key="1">
    <citation type="submission" date="2020-10" db="EMBL/GenBank/DDBJ databases">
        <title>The Coptis chinensis genome and diversification of protoberbering-type alkaloids.</title>
        <authorList>
            <person name="Wang B."/>
            <person name="Shu S."/>
            <person name="Song C."/>
            <person name="Liu Y."/>
        </authorList>
    </citation>
    <scope>NUCLEOTIDE SEQUENCE [LARGE SCALE GENOMIC DNA]</scope>
    <source>
        <strain evidence="1">HL-2020</strain>
        <tissue evidence="1">Leaf</tissue>
    </source>
</reference>
<evidence type="ECO:0008006" key="3">
    <source>
        <dbReference type="Google" id="ProtNLM"/>
    </source>
</evidence>